<sequence>MLLLFGLSYKLKMLGFVPQPNLQEALYVITPA</sequence>
<dbReference type="KEGG" id="csg:Cylst_4517"/>
<accession>K9X1V2</accession>
<protein>
    <submittedName>
        <fullName evidence="1">Uncharacterized protein</fullName>
    </submittedName>
</protein>
<keyword evidence="2" id="KW-1185">Reference proteome</keyword>
<gene>
    <name evidence="1" type="ORF">Cylst_4517</name>
</gene>
<organism evidence="1 2">
    <name type="scientific">Cylindrospermum stagnale PCC 7417</name>
    <dbReference type="NCBI Taxonomy" id="56107"/>
    <lineage>
        <taxon>Bacteria</taxon>
        <taxon>Bacillati</taxon>
        <taxon>Cyanobacteriota</taxon>
        <taxon>Cyanophyceae</taxon>
        <taxon>Nostocales</taxon>
        <taxon>Nostocaceae</taxon>
        <taxon>Cylindrospermum</taxon>
    </lineage>
</organism>
<name>K9X1V2_9NOST</name>
<dbReference type="Proteomes" id="UP000010475">
    <property type="component" value="Chromosome"/>
</dbReference>
<dbReference type="EMBL" id="CP003642">
    <property type="protein sequence ID" value="AFZ26595.1"/>
    <property type="molecule type" value="Genomic_DNA"/>
</dbReference>
<evidence type="ECO:0000313" key="1">
    <source>
        <dbReference type="EMBL" id="AFZ26595.1"/>
    </source>
</evidence>
<dbReference type="AlphaFoldDB" id="K9X1V2"/>
<dbReference type="HOGENOM" id="CLU_3389044_0_0_3"/>
<evidence type="ECO:0000313" key="2">
    <source>
        <dbReference type="Proteomes" id="UP000010475"/>
    </source>
</evidence>
<proteinExistence type="predicted"/>
<reference evidence="1 2" key="1">
    <citation type="submission" date="2012-06" db="EMBL/GenBank/DDBJ databases">
        <title>Finished chromosome of genome of Cylindrospermum stagnale PCC 7417.</title>
        <authorList>
            <consortium name="US DOE Joint Genome Institute"/>
            <person name="Gugger M."/>
            <person name="Coursin T."/>
            <person name="Rippka R."/>
            <person name="Tandeau De Marsac N."/>
            <person name="Huntemann M."/>
            <person name="Wei C.-L."/>
            <person name="Han J."/>
            <person name="Detter J.C."/>
            <person name="Han C."/>
            <person name="Tapia R."/>
            <person name="Chen A."/>
            <person name="Kyrpides N."/>
            <person name="Mavromatis K."/>
            <person name="Markowitz V."/>
            <person name="Szeto E."/>
            <person name="Ivanova N."/>
            <person name="Pagani I."/>
            <person name="Pati A."/>
            <person name="Goodwin L."/>
            <person name="Nordberg H.P."/>
            <person name="Cantor M.N."/>
            <person name="Hua S.X."/>
            <person name="Woyke T."/>
            <person name="Kerfeld C.A."/>
        </authorList>
    </citation>
    <scope>NUCLEOTIDE SEQUENCE [LARGE SCALE GENOMIC DNA]</scope>
    <source>
        <strain evidence="1 2">PCC 7417</strain>
    </source>
</reference>